<reference evidence="7" key="3">
    <citation type="journal article" date="2012" name="PLoS Pathog.">
        <title>Comparative genomics of the apicomplexan parasites Toxoplasma gondii and Neospora caninum: Coccidia differing in host range and transmission strategy.</title>
        <authorList>
            <person name="Reid A.J."/>
            <person name="Vermont S.J."/>
            <person name="Cotton J.A."/>
            <person name="Harris D."/>
            <person name="Hill-Cawthorne G.A."/>
            <person name="Konen-Waisman S."/>
            <person name="Latham S.M."/>
            <person name="Mourier T."/>
            <person name="Norton R."/>
            <person name="Quail M.A."/>
            <person name="Sanders M."/>
            <person name="Shanmugam D."/>
            <person name="Sohal A."/>
            <person name="Wasmuth J.D."/>
            <person name="Brunk B."/>
            <person name="Grigg M.E."/>
            <person name="Howard J.C."/>
            <person name="Parkinson J."/>
            <person name="Roos D.S."/>
            <person name="Trees A.J."/>
            <person name="Berriman M."/>
            <person name="Pain A."/>
            <person name="Wastling J.M."/>
        </authorList>
    </citation>
    <scope>NUCLEOTIDE SEQUENCE [LARGE SCALE GENOMIC DNA]</scope>
    <source>
        <strain evidence="7">Liverpool</strain>
    </source>
</reference>
<dbReference type="InParanoid" id="F0VEX0"/>
<evidence type="ECO:0000256" key="3">
    <source>
        <dbReference type="SAM" id="Phobius"/>
    </source>
</evidence>
<proteinExistence type="inferred from homology"/>
<keyword evidence="3" id="KW-1133">Transmembrane helix</keyword>
<feature type="compositionally biased region" description="Basic and acidic residues" evidence="2">
    <location>
        <begin position="303"/>
        <end position="330"/>
    </location>
</feature>
<dbReference type="EMBL" id="FR823388">
    <property type="protein sequence ID" value="CBZ52264.1"/>
    <property type="molecule type" value="Genomic_DNA"/>
</dbReference>
<evidence type="ECO:0000259" key="4">
    <source>
        <dbReference type="Pfam" id="PF02582"/>
    </source>
</evidence>
<feature type="compositionally biased region" description="Basic residues" evidence="2">
    <location>
        <begin position="403"/>
        <end position="415"/>
    </location>
</feature>
<dbReference type="Pfam" id="PF02582">
    <property type="entry name" value="DUF155"/>
    <property type="match status" value="1"/>
</dbReference>
<feature type="compositionally biased region" description="Basic and acidic residues" evidence="2">
    <location>
        <begin position="368"/>
        <end position="393"/>
    </location>
</feature>
<dbReference type="RefSeq" id="XP_003882296.1">
    <property type="nucleotide sequence ID" value="XM_003882247.1"/>
</dbReference>
<dbReference type="InterPro" id="IPR003734">
    <property type="entry name" value="DUF155"/>
</dbReference>
<dbReference type="EMBL" id="LN714481">
    <property type="protein sequence ID" value="CEL66232.1"/>
    <property type="molecule type" value="Genomic_DNA"/>
</dbReference>
<dbReference type="VEuPathDB" id="ToxoDB:NCLIV_020510"/>
<keyword evidence="7" id="KW-1185">Reference proteome</keyword>
<dbReference type="Proteomes" id="UP000007494">
    <property type="component" value="Chromosome VIIa"/>
</dbReference>
<feature type="compositionally biased region" description="Basic residues" evidence="2">
    <location>
        <begin position="83"/>
        <end position="97"/>
    </location>
</feature>
<accession>F0VEX0</accession>
<reference evidence="5" key="2">
    <citation type="submission" date="2011-03" db="EMBL/GenBank/DDBJ databases">
        <title>Comparative genomics and transcriptomics of Neospora caninum and Toxoplasma gondii.</title>
        <authorList>
            <person name="Reid A.J."/>
            <person name="Sohal A."/>
            <person name="Harris D."/>
            <person name="Quail M."/>
            <person name="Sanders M."/>
            <person name="Berriman M."/>
            <person name="Wastling J.M."/>
            <person name="Pain A."/>
        </authorList>
    </citation>
    <scope>NUCLEOTIDE SEQUENCE</scope>
    <source>
        <strain evidence="5">Liverpool</strain>
    </source>
</reference>
<dbReference type="PANTHER" id="PTHR16255">
    <property type="entry name" value="REQUIRED FOR MEIOTIC NUCLEAR DIVISION PROTEIN 1 HOMOLOG"/>
    <property type="match status" value="1"/>
</dbReference>
<evidence type="ECO:0000313" key="6">
    <source>
        <dbReference type="EMBL" id="CEL66232.1"/>
    </source>
</evidence>
<keyword evidence="3" id="KW-0472">Membrane</keyword>
<feature type="compositionally biased region" description="Low complexity" evidence="2">
    <location>
        <begin position="332"/>
        <end position="342"/>
    </location>
</feature>
<feature type="compositionally biased region" description="Low complexity" evidence="2">
    <location>
        <begin position="14"/>
        <end position="24"/>
    </location>
</feature>
<feature type="region of interest" description="Disordered" evidence="2">
    <location>
        <begin position="1"/>
        <end position="100"/>
    </location>
</feature>
<feature type="domain" description="DUF155" evidence="4">
    <location>
        <begin position="553"/>
        <end position="767"/>
    </location>
</feature>
<feature type="compositionally biased region" description="Basic and acidic residues" evidence="2">
    <location>
        <begin position="25"/>
        <end position="53"/>
    </location>
</feature>
<feature type="region of interest" description="Disordered" evidence="2">
    <location>
        <begin position="220"/>
        <end position="446"/>
    </location>
</feature>
<dbReference type="AlphaFoldDB" id="F0VEX0"/>
<organism evidence="5 7">
    <name type="scientific">Neospora caninum (strain Liverpool)</name>
    <dbReference type="NCBI Taxonomy" id="572307"/>
    <lineage>
        <taxon>Eukaryota</taxon>
        <taxon>Sar</taxon>
        <taxon>Alveolata</taxon>
        <taxon>Apicomplexa</taxon>
        <taxon>Conoidasida</taxon>
        <taxon>Coccidia</taxon>
        <taxon>Eucoccidiorida</taxon>
        <taxon>Eimeriorina</taxon>
        <taxon>Sarcocystidae</taxon>
        <taxon>Neospora</taxon>
    </lineage>
</organism>
<reference evidence="5" key="1">
    <citation type="submission" date="2011-02" db="EMBL/GenBank/DDBJ databases">
        <authorList>
            <person name="Aslett M."/>
        </authorList>
    </citation>
    <scope>NUCLEOTIDE SEQUENCE</scope>
    <source>
        <strain evidence="5">Liverpool</strain>
    </source>
</reference>
<comment type="similarity">
    <text evidence="1">Belongs to the RMD1/sif2 family.</text>
</comment>
<dbReference type="GeneID" id="13444108"/>
<dbReference type="InterPro" id="IPR051624">
    <property type="entry name" value="RMD1/Sad1-interacting"/>
</dbReference>
<name>F0VEX0_NEOCL</name>
<gene>
    <name evidence="6" type="ORF">BN1204_020510</name>
    <name evidence="5" type="ORF">NCLIV_020510</name>
</gene>
<dbReference type="OMA" id="LIARHCY"/>
<feature type="compositionally biased region" description="Basic and acidic residues" evidence="2">
    <location>
        <begin position="531"/>
        <end position="549"/>
    </location>
</feature>
<keyword evidence="3" id="KW-0812">Transmembrane</keyword>
<evidence type="ECO:0000256" key="2">
    <source>
        <dbReference type="SAM" id="MobiDB-lite"/>
    </source>
</evidence>
<sequence>MPPSRHSARERRAVAASSSCSLSSRDGEYAPDDARRQAPNAKDVEVHAAEKARPPSPPLPHAHGSSASPALGPALLAPVSPHSVRRAGTKRRQRRTPAAKNAWSKTKFLRQFEDEQNARREERFCFPVHSMCQAEGYNLRALYEALIARHCYARFLDDSGTVLYLELPDDDLPMIEVKARSQDRYETFLRVLAPGPHRQSCASSPLPHLWGVSPERRKPSHFAFGGSADAPPGGVDARPLLSTAAGSAQPQGEEAPDDTRGDSAVGRRGSLYRDYSAPARGHFSMLRGEREEAGEPDGQQGQRRGEETGARGRRDRDGKSAFDTFHEKARSHSQSSVSSTPSCERNPCAGRCEGREGSDGDAEQFLDAAERGSARTVDDRERRRREQETGDHDLSDDETTAQSRKHASMRRRREKHGAVAASLSPTFSLSSVDRAESTDSSPSARGFFGQFLVDRTRSVEARPAGSAAVSKLSSFSLSAWTRAGKGGGFSFEANATRRDRGDEAAEELAYFPLAGEEGRDDNASRVVVLQPRREEKDREREGEEREGDRSGSCFVFSNGAIVVWGRGDVGGSEIKRDMLSNLLWFLGKFATGFLRVDMTQEDVMFYSYIDDLRHWSPSSAIPRRRIKQNRLYLKTREVSEKLAASFAIAQSVRLDVYEALVNETIARVQEVPERMSRFGCDFSGEESNHGGWLSLFQIRSCLKEGEEEQCDAYNKQFADLSVKIINVNIIESFLDVPDFFWEDDRWQSFWQRVHHHLELQERIDILNTRYSCIRELLNLVRREQSQDHEFRLTWIIVLLLIAQVIAAAVKYVVLNQS</sequence>
<dbReference type="GO" id="GO:0005739">
    <property type="term" value="C:mitochondrion"/>
    <property type="evidence" value="ECO:0007669"/>
    <property type="project" value="UniProtKB-ARBA"/>
</dbReference>
<dbReference type="OrthoDB" id="18302at2759"/>
<evidence type="ECO:0000256" key="1">
    <source>
        <dbReference type="ARBA" id="ARBA00008306"/>
    </source>
</evidence>
<protein>
    <submittedName>
        <fullName evidence="5">Sporulation protein RMD1, related</fullName>
    </submittedName>
</protein>
<dbReference type="eggNOG" id="KOG2861">
    <property type="taxonomic scope" value="Eukaryota"/>
</dbReference>
<feature type="compositionally biased region" description="Low complexity" evidence="2">
    <location>
        <begin position="61"/>
        <end position="81"/>
    </location>
</feature>
<reference evidence="6" key="4">
    <citation type="journal article" date="2015" name="PLoS ONE">
        <title>Comprehensive Evaluation of Toxoplasma gondii VEG and Neospora caninum LIV Genomes with Tachyzoite Stage Transcriptome and Proteome Defines Novel Transcript Features.</title>
        <authorList>
            <person name="Ramaprasad A."/>
            <person name="Mourier T."/>
            <person name="Naeem R."/>
            <person name="Malas T.B."/>
            <person name="Moussa E."/>
            <person name="Panigrahi A."/>
            <person name="Vermont S.J."/>
            <person name="Otto T.D."/>
            <person name="Wastling J."/>
            <person name="Pain A."/>
        </authorList>
    </citation>
    <scope>NUCLEOTIDE SEQUENCE</scope>
    <source>
        <strain evidence="6">Liverpool</strain>
    </source>
</reference>
<feature type="region of interest" description="Disordered" evidence="2">
    <location>
        <begin position="522"/>
        <end position="550"/>
    </location>
</feature>
<evidence type="ECO:0000313" key="5">
    <source>
        <dbReference type="EMBL" id="CBZ52264.1"/>
    </source>
</evidence>
<evidence type="ECO:0000313" key="7">
    <source>
        <dbReference type="Proteomes" id="UP000007494"/>
    </source>
</evidence>
<dbReference type="PANTHER" id="PTHR16255:SF1">
    <property type="entry name" value="REQUIRED FOR MEIOTIC NUCLEAR DIVISION PROTEIN 1 HOMOLOG"/>
    <property type="match status" value="1"/>
</dbReference>
<feature type="transmembrane region" description="Helical" evidence="3">
    <location>
        <begin position="792"/>
        <end position="813"/>
    </location>
</feature>